<gene>
    <name evidence="2" type="ORF">ALQ73_200192</name>
</gene>
<organism evidence="2 3">
    <name type="scientific">Pseudomonas savastanoi pv. glycinea</name>
    <name type="common">Pseudomonas syringae pv. glycinea</name>
    <dbReference type="NCBI Taxonomy" id="318"/>
    <lineage>
        <taxon>Bacteria</taxon>
        <taxon>Pseudomonadati</taxon>
        <taxon>Pseudomonadota</taxon>
        <taxon>Gammaproteobacteria</taxon>
        <taxon>Pseudomonadales</taxon>
        <taxon>Pseudomonadaceae</taxon>
        <taxon>Pseudomonas</taxon>
    </lineage>
</organism>
<evidence type="ECO:0000313" key="3">
    <source>
        <dbReference type="Proteomes" id="UP000276829"/>
    </source>
</evidence>
<keyword evidence="1" id="KW-0812">Transmembrane</keyword>
<keyword evidence="1" id="KW-1133">Transmembrane helix</keyword>
<proteinExistence type="predicted"/>
<sequence>MEASIIPACILLLLTCAVMWFWLVRAGVSRIYTAILLAAYILLNVLIAALSLQLL</sequence>
<name>A0A3M3G618_PSESG</name>
<evidence type="ECO:0000256" key="1">
    <source>
        <dbReference type="SAM" id="Phobius"/>
    </source>
</evidence>
<dbReference type="Proteomes" id="UP000276829">
    <property type="component" value="Unassembled WGS sequence"/>
</dbReference>
<reference evidence="2 3" key="1">
    <citation type="submission" date="2018-08" db="EMBL/GenBank/DDBJ databases">
        <title>Recombination of ecologically and evolutionarily significant loci maintains genetic cohesion in the Pseudomonas syringae species complex.</title>
        <authorList>
            <person name="Dillon M."/>
            <person name="Thakur S."/>
            <person name="Almeida R.N.D."/>
            <person name="Weir B.S."/>
            <person name="Guttman D.S."/>
        </authorList>
    </citation>
    <scope>NUCLEOTIDE SEQUENCE [LARGE SCALE GENOMIC DNA]</scope>
    <source>
        <strain evidence="2 3">ICMP 4324</strain>
    </source>
</reference>
<dbReference type="AlphaFoldDB" id="A0A3M3G618"/>
<feature type="transmembrane region" description="Helical" evidence="1">
    <location>
        <begin position="31"/>
        <end position="52"/>
    </location>
</feature>
<comment type="caution">
    <text evidence="2">The sequence shown here is derived from an EMBL/GenBank/DDBJ whole genome shotgun (WGS) entry which is preliminary data.</text>
</comment>
<feature type="transmembrane region" description="Helical" evidence="1">
    <location>
        <begin position="5"/>
        <end position="24"/>
    </location>
</feature>
<dbReference type="EMBL" id="RBON01000149">
    <property type="protein sequence ID" value="RMM69108.1"/>
    <property type="molecule type" value="Genomic_DNA"/>
</dbReference>
<keyword evidence="1" id="KW-0472">Membrane</keyword>
<evidence type="ECO:0000313" key="2">
    <source>
        <dbReference type="EMBL" id="RMM69108.1"/>
    </source>
</evidence>
<accession>A0A3M3G618</accession>
<protein>
    <submittedName>
        <fullName evidence="2">Uncharacterized protein</fullName>
    </submittedName>
</protein>